<dbReference type="EMBL" id="JARK01001623">
    <property type="protein sequence ID" value="EYB85986.1"/>
    <property type="molecule type" value="Genomic_DNA"/>
</dbReference>
<dbReference type="Proteomes" id="UP000024635">
    <property type="component" value="Unassembled WGS sequence"/>
</dbReference>
<proteinExistence type="predicted"/>
<name>A0A016S6A5_9BILA</name>
<accession>A0A016S6A5</accession>
<organism evidence="1 2">
    <name type="scientific">Ancylostoma ceylanicum</name>
    <dbReference type="NCBI Taxonomy" id="53326"/>
    <lineage>
        <taxon>Eukaryota</taxon>
        <taxon>Metazoa</taxon>
        <taxon>Ecdysozoa</taxon>
        <taxon>Nematoda</taxon>
        <taxon>Chromadorea</taxon>
        <taxon>Rhabditida</taxon>
        <taxon>Rhabditina</taxon>
        <taxon>Rhabditomorpha</taxon>
        <taxon>Strongyloidea</taxon>
        <taxon>Ancylostomatidae</taxon>
        <taxon>Ancylostomatinae</taxon>
        <taxon>Ancylostoma</taxon>
    </lineage>
</organism>
<evidence type="ECO:0000313" key="2">
    <source>
        <dbReference type="Proteomes" id="UP000024635"/>
    </source>
</evidence>
<sequence>MTEVLCNEHHHCKKNFDNANKFITLFFSINQIGRLVYYLIQLQILSPVGNKLYYDRRLIESQRQTEFLPSYPNKSKLKLIQR</sequence>
<keyword evidence="2" id="KW-1185">Reference proteome</keyword>
<protein>
    <submittedName>
        <fullName evidence="1">Uncharacterized protein</fullName>
    </submittedName>
</protein>
<dbReference type="AlphaFoldDB" id="A0A016S6A5"/>
<reference evidence="2" key="1">
    <citation type="journal article" date="2015" name="Nat. Genet.">
        <title>The genome and transcriptome of the zoonotic hookworm Ancylostoma ceylanicum identify infection-specific gene families.</title>
        <authorList>
            <person name="Schwarz E.M."/>
            <person name="Hu Y."/>
            <person name="Antoshechkin I."/>
            <person name="Miller M.M."/>
            <person name="Sternberg P.W."/>
            <person name="Aroian R.V."/>
        </authorList>
    </citation>
    <scope>NUCLEOTIDE SEQUENCE</scope>
    <source>
        <strain evidence="2">HY135</strain>
    </source>
</reference>
<comment type="caution">
    <text evidence="1">The sequence shown here is derived from an EMBL/GenBank/DDBJ whole genome shotgun (WGS) entry which is preliminary data.</text>
</comment>
<evidence type="ECO:0000313" key="1">
    <source>
        <dbReference type="EMBL" id="EYB85986.1"/>
    </source>
</evidence>
<gene>
    <name evidence="1" type="primary">Acey_s0287.g1449</name>
    <name evidence="1" type="ORF">Y032_0287g1449</name>
</gene>